<keyword evidence="2 5" id="KW-0689">Ribosomal protein</keyword>
<feature type="compositionally biased region" description="Basic residues" evidence="6">
    <location>
        <begin position="13"/>
        <end position="26"/>
    </location>
</feature>
<sequence>MARHCCILGQRPTRGHAIRRKGKPKKQGGIGTHVTAQTPRTFFPNLRRKRLFVPELGRWVSLRLSARGLKTLSKKGVYATLREAGALD</sequence>
<gene>
    <name evidence="5 7" type="primary">rpmB</name>
    <name evidence="7" type="ORF">MAMT_00025</name>
</gene>
<dbReference type="OrthoDB" id="9801582at2"/>
<dbReference type="HAMAP" id="MF_00373">
    <property type="entry name" value="Ribosomal_bL28"/>
    <property type="match status" value="1"/>
</dbReference>
<dbReference type="InterPro" id="IPR037147">
    <property type="entry name" value="Ribosomal_bL28_sf"/>
</dbReference>
<evidence type="ECO:0000313" key="8">
    <source>
        <dbReference type="Proteomes" id="UP000334923"/>
    </source>
</evidence>
<reference evidence="7 8" key="1">
    <citation type="submission" date="2019-09" db="EMBL/GenBank/DDBJ databases">
        <authorList>
            <person name="Cremers G."/>
        </authorList>
    </citation>
    <scope>NUCLEOTIDE SEQUENCE [LARGE SCALE GENOMIC DNA]</scope>
    <source>
        <strain evidence="7">4A</strain>
    </source>
</reference>
<dbReference type="InterPro" id="IPR034704">
    <property type="entry name" value="Ribosomal_bL28/bL31-like_sf"/>
</dbReference>
<evidence type="ECO:0000313" key="7">
    <source>
        <dbReference type="EMBL" id="VVM04330.1"/>
    </source>
</evidence>
<comment type="similarity">
    <text evidence="1 5">Belongs to the bacterial ribosomal protein bL28 family.</text>
</comment>
<keyword evidence="8" id="KW-1185">Reference proteome</keyword>
<feature type="region of interest" description="Disordered" evidence="6">
    <location>
        <begin position="12"/>
        <end position="34"/>
    </location>
</feature>
<dbReference type="Gene3D" id="2.30.170.40">
    <property type="entry name" value="Ribosomal protein L28/L24"/>
    <property type="match status" value="1"/>
</dbReference>
<evidence type="ECO:0000256" key="2">
    <source>
        <dbReference type="ARBA" id="ARBA00022980"/>
    </source>
</evidence>
<evidence type="ECO:0000256" key="4">
    <source>
        <dbReference type="ARBA" id="ARBA00035174"/>
    </source>
</evidence>
<proteinExistence type="inferred from homology"/>
<dbReference type="Pfam" id="PF00830">
    <property type="entry name" value="Ribosomal_L28"/>
    <property type="match status" value="1"/>
</dbReference>
<dbReference type="Proteomes" id="UP000334923">
    <property type="component" value="Unassembled WGS sequence"/>
</dbReference>
<dbReference type="RefSeq" id="WP_142658913.1">
    <property type="nucleotide sequence ID" value="NZ_CABFVA020000001.1"/>
</dbReference>
<evidence type="ECO:0000256" key="3">
    <source>
        <dbReference type="ARBA" id="ARBA00023274"/>
    </source>
</evidence>
<dbReference type="EMBL" id="CABFVA020000001">
    <property type="protein sequence ID" value="VVM04330.1"/>
    <property type="molecule type" value="Genomic_DNA"/>
</dbReference>
<dbReference type="NCBIfam" id="TIGR00009">
    <property type="entry name" value="L28"/>
    <property type="match status" value="1"/>
</dbReference>
<dbReference type="GO" id="GO:0006412">
    <property type="term" value="P:translation"/>
    <property type="evidence" value="ECO:0007669"/>
    <property type="project" value="UniProtKB-UniRule"/>
</dbReference>
<dbReference type="GO" id="GO:1990904">
    <property type="term" value="C:ribonucleoprotein complex"/>
    <property type="evidence" value="ECO:0007669"/>
    <property type="project" value="UniProtKB-KW"/>
</dbReference>
<dbReference type="InterPro" id="IPR001383">
    <property type="entry name" value="Ribosomal_bL28_bact-type"/>
</dbReference>
<organism evidence="7 8">
    <name type="scientific">Methylacidimicrobium tartarophylax</name>
    <dbReference type="NCBI Taxonomy" id="1041768"/>
    <lineage>
        <taxon>Bacteria</taxon>
        <taxon>Pseudomonadati</taxon>
        <taxon>Verrucomicrobiota</taxon>
        <taxon>Methylacidimicrobium</taxon>
    </lineage>
</organism>
<evidence type="ECO:0000256" key="6">
    <source>
        <dbReference type="SAM" id="MobiDB-lite"/>
    </source>
</evidence>
<dbReference type="PANTHER" id="PTHR13528">
    <property type="entry name" value="39S RIBOSOMAL PROTEIN L28, MITOCHONDRIAL"/>
    <property type="match status" value="1"/>
</dbReference>
<dbReference type="AlphaFoldDB" id="A0A5E6M7K5"/>
<dbReference type="InterPro" id="IPR026569">
    <property type="entry name" value="Ribosomal_bL28"/>
</dbReference>
<evidence type="ECO:0000256" key="5">
    <source>
        <dbReference type="HAMAP-Rule" id="MF_00373"/>
    </source>
</evidence>
<dbReference type="SUPFAM" id="SSF143800">
    <property type="entry name" value="L28p-like"/>
    <property type="match status" value="1"/>
</dbReference>
<name>A0A5E6M7K5_9BACT</name>
<protein>
    <recommendedName>
        <fullName evidence="4 5">Large ribosomal subunit protein bL28</fullName>
    </recommendedName>
</protein>
<evidence type="ECO:0000256" key="1">
    <source>
        <dbReference type="ARBA" id="ARBA00008760"/>
    </source>
</evidence>
<dbReference type="PANTHER" id="PTHR13528:SF2">
    <property type="entry name" value="LARGE RIBOSOMAL SUBUNIT PROTEIN BL28M"/>
    <property type="match status" value="1"/>
</dbReference>
<dbReference type="GO" id="GO:0003735">
    <property type="term" value="F:structural constituent of ribosome"/>
    <property type="evidence" value="ECO:0007669"/>
    <property type="project" value="InterPro"/>
</dbReference>
<dbReference type="GO" id="GO:0005840">
    <property type="term" value="C:ribosome"/>
    <property type="evidence" value="ECO:0007669"/>
    <property type="project" value="UniProtKB-KW"/>
</dbReference>
<keyword evidence="3 5" id="KW-0687">Ribonucleoprotein</keyword>
<accession>A0A5E6M7K5</accession>